<dbReference type="GO" id="GO:0005886">
    <property type="term" value="C:plasma membrane"/>
    <property type="evidence" value="ECO:0007669"/>
    <property type="project" value="UniProtKB-SubCell"/>
</dbReference>
<keyword evidence="5 7" id="KW-1133">Transmembrane helix</keyword>
<name>A0A6N4R0X0_BLAVI</name>
<evidence type="ECO:0000256" key="7">
    <source>
        <dbReference type="SAM" id="Phobius"/>
    </source>
</evidence>
<keyword evidence="6 7" id="KW-0472">Membrane</keyword>
<dbReference type="AlphaFoldDB" id="A0A6N4R0X0"/>
<protein>
    <submittedName>
        <fullName evidence="8">GlsB/YeaQ/YmgE family stress response membrane protein</fullName>
    </submittedName>
</protein>
<keyword evidence="3" id="KW-1003">Cell membrane</keyword>
<evidence type="ECO:0000256" key="3">
    <source>
        <dbReference type="ARBA" id="ARBA00022475"/>
    </source>
</evidence>
<evidence type="ECO:0000256" key="2">
    <source>
        <dbReference type="ARBA" id="ARBA00011006"/>
    </source>
</evidence>
<evidence type="ECO:0000313" key="8">
    <source>
        <dbReference type="EMBL" id="TKW60985.1"/>
    </source>
</evidence>
<feature type="transmembrane region" description="Helical" evidence="7">
    <location>
        <begin position="29"/>
        <end position="52"/>
    </location>
</feature>
<evidence type="ECO:0000256" key="4">
    <source>
        <dbReference type="ARBA" id="ARBA00022692"/>
    </source>
</evidence>
<evidence type="ECO:0000256" key="6">
    <source>
        <dbReference type="ARBA" id="ARBA00023136"/>
    </source>
</evidence>
<dbReference type="Proteomes" id="UP000320948">
    <property type="component" value="Unassembled WGS sequence"/>
</dbReference>
<feature type="transmembrane region" description="Helical" evidence="7">
    <location>
        <begin position="59"/>
        <end position="81"/>
    </location>
</feature>
<comment type="subcellular location">
    <subcellularLocation>
        <location evidence="1">Cell membrane</location>
        <topology evidence="1">Multi-pass membrane protein</topology>
    </subcellularLocation>
</comment>
<evidence type="ECO:0000256" key="5">
    <source>
        <dbReference type="ARBA" id="ARBA00022989"/>
    </source>
</evidence>
<dbReference type="Pfam" id="PF04226">
    <property type="entry name" value="Transgly_assoc"/>
    <property type="match status" value="1"/>
</dbReference>
<dbReference type="PANTHER" id="PTHR33884:SF3">
    <property type="entry name" value="UPF0410 PROTEIN YMGE"/>
    <property type="match status" value="1"/>
</dbReference>
<comment type="caution">
    <text evidence="8">The sequence shown here is derived from an EMBL/GenBank/DDBJ whole genome shotgun (WGS) entry which is preliminary data.</text>
</comment>
<reference evidence="8 9" key="1">
    <citation type="journal article" date="2017" name="Nat. Commun.">
        <title>In situ click chemistry generation of cyclooxygenase-2 inhibitors.</title>
        <authorList>
            <person name="Bhardwaj A."/>
            <person name="Kaur J."/>
            <person name="Wuest M."/>
            <person name="Wuest F."/>
        </authorList>
    </citation>
    <scope>NUCLEOTIDE SEQUENCE [LARGE SCALE GENOMIC DNA]</scope>
    <source>
        <strain evidence="8">S2_018_000_R2_106</strain>
    </source>
</reference>
<dbReference type="InterPro" id="IPR007341">
    <property type="entry name" value="Transgly_assoc"/>
</dbReference>
<evidence type="ECO:0000313" key="9">
    <source>
        <dbReference type="Proteomes" id="UP000320948"/>
    </source>
</evidence>
<organism evidence="8 9">
    <name type="scientific">Blastochloris viridis</name>
    <name type="common">Rhodopseudomonas viridis</name>
    <dbReference type="NCBI Taxonomy" id="1079"/>
    <lineage>
        <taxon>Bacteria</taxon>
        <taxon>Pseudomonadati</taxon>
        <taxon>Pseudomonadota</taxon>
        <taxon>Alphaproteobacteria</taxon>
        <taxon>Hyphomicrobiales</taxon>
        <taxon>Blastochloridaceae</taxon>
        <taxon>Blastochloris</taxon>
    </lineage>
</organism>
<keyword evidence="4 7" id="KW-0812">Transmembrane</keyword>
<proteinExistence type="inferred from homology"/>
<sequence length="86" mass="8462">MGVGLLGAVLVGILAGFIAEQLMGGNHGLLTNLVVGLIGALIGPAILGALGVMPAGGGFLVSLAISTVGAIVFLFILRLVMRKPVA</sequence>
<accession>A0A6N4R0X0</accession>
<comment type="similarity">
    <text evidence="2">Belongs to the UPF0410 family.</text>
</comment>
<evidence type="ECO:0000256" key="1">
    <source>
        <dbReference type="ARBA" id="ARBA00004651"/>
    </source>
</evidence>
<gene>
    <name evidence="8" type="ORF">DI628_07685</name>
</gene>
<dbReference type="EMBL" id="VAFM01000002">
    <property type="protein sequence ID" value="TKW60985.1"/>
    <property type="molecule type" value="Genomic_DNA"/>
</dbReference>
<dbReference type="PANTHER" id="PTHR33884">
    <property type="entry name" value="UPF0410 PROTEIN YMGE"/>
    <property type="match status" value="1"/>
</dbReference>